<evidence type="ECO:0000313" key="2">
    <source>
        <dbReference type="EMBL" id="MBD3919772.1"/>
    </source>
</evidence>
<dbReference type="EMBL" id="JACXZA010000003">
    <property type="protein sequence ID" value="MBD3919772.1"/>
    <property type="molecule type" value="Genomic_DNA"/>
</dbReference>
<name>A0ABR8MUY6_9BACL</name>
<proteinExistence type="predicted"/>
<keyword evidence="3" id="KW-1185">Reference proteome</keyword>
<reference evidence="2 3" key="1">
    <citation type="submission" date="2020-09" db="EMBL/GenBank/DDBJ databases">
        <title>Paenibacillus sp. strain PR3 16S rRNA gene Genome sequencing and assembly.</title>
        <authorList>
            <person name="Kim J."/>
        </authorList>
    </citation>
    <scope>NUCLEOTIDE SEQUENCE [LARGE SCALE GENOMIC DNA]</scope>
    <source>
        <strain evidence="2 3">PR3</strain>
    </source>
</reference>
<organism evidence="2 3">
    <name type="scientific">Paenibacillus terricola</name>
    <dbReference type="NCBI Taxonomy" id="2763503"/>
    <lineage>
        <taxon>Bacteria</taxon>
        <taxon>Bacillati</taxon>
        <taxon>Bacillota</taxon>
        <taxon>Bacilli</taxon>
        <taxon>Bacillales</taxon>
        <taxon>Paenibacillaceae</taxon>
        <taxon>Paenibacillus</taxon>
    </lineage>
</organism>
<feature type="domain" description="YhfM-like" evidence="1">
    <location>
        <begin position="1"/>
        <end position="80"/>
    </location>
</feature>
<dbReference type="Proteomes" id="UP000609346">
    <property type="component" value="Unassembled WGS sequence"/>
</dbReference>
<evidence type="ECO:0000259" key="1">
    <source>
        <dbReference type="Pfam" id="PF26353"/>
    </source>
</evidence>
<dbReference type="Pfam" id="PF26353">
    <property type="entry name" value="YhfM"/>
    <property type="match status" value="1"/>
</dbReference>
<protein>
    <recommendedName>
        <fullName evidence="1">YhfM-like domain-containing protein</fullName>
    </recommendedName>
</protein>
<dbReference type="RefSeq" id="WP_191204060.1">
    <property type="nucleotide sequence ID" value="NZ_JACXZA010000003.1"/>
</dbReference>
<gene>
    <name evidence="2" type="ORF">H8B09_13495</name>
</gene>
<sequence>MTDTESIQKVYAIIQDAKWIKAKALMEGFEDYRFELQFEGGSTTYLVWITPNHKQLEIVIPNEKYVKLSEEDSTTIHELLFGS</sequence>
<comment type="caution">
    <text evidence="2">The sequence shown here is derived from an EMBL/GenBank/DDBJ whole genome shotgun (WGS) entry which is preliminary data.</text>
</comment>
<accession>A0ABR8MUY6</accession>
<dbReference type="InterPro" id="IPR058780">
    <property type="entry name" value="YhfM-like_dom"/>
</dbReference>
<evidence type="ECO:0000313" key="3">
    <source>
        <dbReference type="Proteomes" id="UP000609346"/>
    </source>
</evidence>